<keyword evidence="2" id="KW-0732">Signal</keyword>
<name>A0ABT7DW34_9NEIS</name>
<dbReference type="RefSeq" id="WP_284100583.1">
    <property type="nucleotide sequence ID" value="NZ_JARRAF010000008.1"/>
</dbReference>
<gene>
    <name evidence="3" type="ORF">PZA18_09465</name>
</gene>
<sequence length="347" mass="37850">MRQLLIASLTSAALLAIPAHAAKKQPAAAPAAQPAKAPQIEMSLKDMTPLFIDFYDAATTPVVVPSPPAAPKPPATASAPAPTPAPPAAPVKAMPNAEQRFNAWKKYYNFTVQENDEALRKELDAKFDRYAAVMKQIEGGYDTMEPKPDALNTALAAQYLPEKGMSIGFVTYVGLFEGKVMSKIEEGKQKIYLPLEVTPEQRALPLARILADNMQNTIVAWPNGNPRNLAEWVVAEGVKAHVLQNVVPGKTQAEYMDVPADWLANAQGKQADIFKEMVPLLKDSGATIETYRKDKLNEARLAGWVAVEAFLKKKARLADMIRQSPADIIRLTDMALLRGAVQANKKK</sequence>
<feature type="chain" id="PRO_5047452843" evidence="2">
    <location>
        <begin position="22"/>
        <end position="347"/>
    </location>
</feature>
<feature type="region of interest" description="Disordered" evidence="1">
    <location>
        <begin position="66"/>
        <end position="92"/>
    </location>
</feature>
<comment type="caution">
    <text evidence="3">The sequence shown here is derived from an EMBL/GenBank/DDBJ whole genome shotgun (WGS) entry which is preliminary data.</text>
</comment>
<evidence type="ECO:0000256" key="2">
    <source>
        <dbReference type="SAM" id="SignalP"/>
    </source>
</evidence>
<dbReference type="Proteomes" id="UP001172778">
    <property type="component" value="Unassembled WGS sequence"/>
</dbReference>
<evidence type="ECO:0000256" key="1">
    <source>
        <dbReference type="SAM" id="MobiDB-lite"/>
    </source>
</evidence>
<evidence type="ECO:0000313" key="3">
    <source>
        <dbReference type="EMBL" id="MDK2124276.1"/>
    </source>
</evidence>
<dbReference type="EMBL" id="JARRAF010000008">
    <property type="protein sequence ID" value="MDK2124276.1"/>
    <property type="molecule type" value="Genomic_DNA"/>
</dbReference>
<keyword evidence="4" id="KW-1185">Reference proteome</keyword>
<protein>
    <submittedName>
        <fullName evidence="3">Uncharacterized protein</fullName>
    </submittedName>
</protein>
<reference evidence="3" key="1">
    <citation type="submission" date="2023-03" db="EMBL/GenBank/DDBJ databases">
        <title>Chitinimonas shenzhenensis gen. nov., sp. nov., a novel member of family Burkholderiaceae isolated from activated sludge collected in Shen Zhen, China.</title>
        <authorList>
            <person name="Wang X."/>
        </authorList>
    </citation>
    <scope>NUCLEOTIDE SEQUENCE</scope>
    <source>
        <strain evidence="3">DQS-5</strain>
    </source>
</reference>
<feature type="signal peptide" evidence="2">
    <location>
        <begin position="1"/>
        <end position="21"/>
    </location>
</feature>
<evidence type="ECO:0000313" key="4">
    <source>
        <dbReference type="Proteomes" id="UP001172778"/>
    </source>
</evidence>
<accession>A0ABT7DW34</accession>
<proteinExistence type="predicted"/>
<organism evidence="3 4">
    <name type="scientific">Parachitinimonas caeni</name>
    <dbReference type="NCBI Taxonomy" id="3031301"/>
    <lineage>
        <taxon>Bacteria</taxon>
        <taxon>Pseudomonadati</taxon>
        <taxon>Pseudomonadota</taxon>
        <taxon>Betaproteobacteria</taxon>
        <taxon>Neisseriales</taxon>
        <taxon>Chitinibacteraceae</taxon>
        <taxon>Parachitinimonas</taxon>
    </lineage>
</organism>